<proteinExistence type="inferred from homology"/>
<comment type="similarity">
    <text evidence="1 2">Belongs to the UPF0235 family.</text>
</comment>
<evidence type="ECO:0000313" key="4">
    <source>
        <dbReference type="Proteomes" id="UP001163266"/>
    </source>
</evidence>
<protein>
    <recommendedName>
        <fullName evidence="2">UPF0235 protein OMP39_12250</fullName>
    </recommendedName>
</protein>
<sequence length="103" mass="11116">MERGVELRVAAAPNAKRTEVAGLHADALRVRVHAPAVEGRANEELLRWLARQLDVPMSALTLVRGAQARRKTVRCAVAAQERDAVWGRVCALWPPEGGGEAAS</sequence>
<dbReference type="RefSeq" id="WP_264891997.1">
    <property type="nucleotide sequence ID" value="NZ_CP110257.1"/>
</dbReference>
<dbReference type="NCBIfam" id="TIGR00251">
    <property type="entry name" value="DUF167 family protein"/>
    <property type="match status" value="1"/>
</dbReference>
<dbReference type="EMBL" id="CP110257">
    <property type="protein sequence ID" value="UZD54429.1"/>
    <property type="molecule type" value="Genomic_DNA"/>
</dbReference>
<dbReference type="SMART" id="SM01152">
    <property type="entry name" value="DUF167"/>
    <property type="match status" value="1"/>
</dbReference>
<gene>
    <name evidence="3" type="ORF">OMP39_12250</name>
</gene>
<dbReference type="Pfam" id="PF02594">
    <property type="entry name" value="DUF167"/>
    <property type="match status" value="1"/>
</dbReference>
<dbReference type="Proteomes" id="UP001163266">
    <property type="component" value="Chromosome"/>
</dbReference>
<dbReference type="InterPro" id="IPR036591">
    <property type="entry name" value="YggU-like_sf"/>
</dbReference>
<accession>A0ABY6MR04</accession>
<keyword evidence="4" id="KW-1185">Reference proteome</keyword>
<dbReference type="Gene3D" id="3.30.1200.10">
    <property type="entry name" value="YggU-like"/>
    <property type="match status" value="1"/>
</dbReference>
<reference evidence="3" key="1">
    <citation type="submission" date="2022-10" db="EMBL/GenBank/DDBJ databases">
        <title>Complete genome sequence of Schlegelella aquatica LMG 23380.</title>
        <authorList>
            <person name="Musilova J."/>
            <person name="Kourilova X."/>
            <person name="Bezdicek M."/>
            <person name="Hermankova K."/>
            <person name="Obruca S."/>
            <person name="Sedlar K."/>
        </authorList>
    </citation>
    <scope>NUCLEOTIDE SEQUENCE</scope>
    <source>
        <strain evidence="3">LMG 23380</strain>
    </source>
</reference>
<evidence type="ECO:0000256" key="2">
    <source>
        <dbReference type="HAMAP-Rule" id="MF_00634"/>
    </source>
</evidence>
<name>A0ABY6MR04_9BURK</name>
<dbReference type="InterPro" id="IPR003746">
    <property type="entry name" value="DUF167"/>
</dbReference>
<dbReference type="HAMAP" id="MF_00634">
    <property type="entry name" value="UPF0235"/>
    <property type="match status" value="1"/>
</dbReference>
<evidence type="ECO:0000256" key="1">
    <source>
        <dbReference type="ARBA" id="ARBA00010364"/>
    </source>
</evidence>
<dbReference type="PANTHER" id="PTHR13420">
    <property type="entry name" value="UPF0235 PROTEIN C15ORF40"/>
    <property type="match status" value="1"/>
</dbReference>
<evidence type="ECO:0000313" key="3">
    <source>
        <dbReference type="EMBL" id="UZD54429.1"/>
    </source>
</evidence>
<organism evidence="3 4">
    <name type="scientific">Caldimonas aquatica</name>
    <dbReference type="NCBI Taxonomy" id="376175"/>
    <lineage>
        <taxon>Bacteria</taxon>
        <taxon>Pseudomonadati</taxon>
        <taxon>Pseudomonadota</taxon>
        <taxon>Betaproteobacteria</taxon>
        <taxon>Burkholderiales</taxon>
        <taxon>Sphaerotilaceae</taxon>
        <taxon>Caldimonas</taxon>
    </lineage>
</organism>
<dbReference type="SUPFAM" id="SSF69786">
    <property type="entry name" value="YggU-like"/>
    <property type="match status" value="1"/>
</dbReference>
<dbReference type="PANTHER" id="PTHR13420:SF7">
    <property type="entry name" value="UPF0235 PROTEIN C15ORF40"/>
    <property type="match status" value="1"/>
</dbReference>